<proteinExistence type="predicted"/>
<dbReference type="Gene3D" id="1.10.10.1320">
    <property type="entry name" value="Anti-sigma factor, zinc-finger domain"/>
    <property type="match status" value="1"/>
</dbReference>
<dbReference type="Proteomes" id="UP001432209">
    <property type="component" value="Chromosome"/>
</dbReference>
<keyword evidence="3" id="KW-0472">Membrane</keyword>
<evidence type="ECO:0000256" key="1">
    <source>
        <dbReference type="ARBA" id="ARBA00023015"/>
    </source>
</evidence>
<evidence type="ECO:0000313" key="6">
    <source>
        <dbReference type="Proteomes" id="UP001432209"/>
    </source>
</evidence>
<feature type="transmembrane region" description="Helical" evidence="3">
    <location>
        <begin position="91"/>
        <end position="109"/>
    </location>
</feature>
<reference evidence="5" key="1">
    <citation type="submission" date="2022-10" db="EMBL/GenBank/DDBJ databases">
        <title>The complete genomes of actinobacterial strains from the NBC collection.</title>
        <authorList>
            <person name="Joergensen T.S."/>
            <person name="Alvarez Arevalo M."/>
            <person name="Sterndorff E.B."/>
            <person name="Faurdal D."/>
            <person name="Vuksanovic O."/>
            <person name="Mourched A.-S."/>
            <person name="Charusanti P."/>
            <person name="Shaw S."/>
            <person name="Blin K."/>
            <person name="Weber T."/>
        </authorList>
    </citation>
    <scope>NUCLEOTIDE SEQUENCE</scope>
    <source>
        <strain evidence="5">NBC_01432</strain>
    </source>
</reference>
<dbReference type="InterPro" id="IPR041916">
    <property type="entry name" value="Anti_sigma_zinc_sf"/>
</dbReference>
<keyword evidence="3" id="KW-1133">Transmembrane helix</keyword>
<protein>
    <submittedName>
        <fullName evidence="5">Zf-HC2 domain-containing protein</fullName>
    </submittedName>
</protein>
<keyword evidence="6" id="KW-1185">Reference proteome</keyword>
<evidence type="ECO:0000259" key="4">
    <source>
        <dbReference type="Pfam" id="PF13490"/>
    </source>
</evidence>
<evidence type="ECO:0000256" key="3">
    <source>
        <dbReference type="SAM" id="Phobius"/>
    </source>
</evidence>
<dbReference type="EMBL" id="CP109495">
    <property type="protein sequence ID" value="WUX50782.1"/>
    <property type="molecule type" value="Genomic_DNA"/>
</dbReference>
<name>A0ABZ1ZWE0_STRNV</name>
<feature type="domain" description="Putative zinc-finger" evidence="4">
    <location>
        <begin position="5"/>
        <end position="37"/>
    </location>
</feature>
<dbReference type="InterPro" id="IPR027383">
    <property type="entry name" value="Znf_put"/>
</dbReference>
<keyword evidence="1" id="KW-0805">Transcription regulation</keyword>
<evidence type="ECO:0000256" key="2">
    <source>
        <dbReference type="ARBA" id="ARBA00023163"/>
    </source>
</evidence>
<accession>A0ABZ1ZWE0</accession>
<organism evidence="5 6">
    <name type="scientific">Streptomyces niveus</name>
    <name type="common">Streptomyces spheroides</name>
    <dbReference type="NCBI Taxonomy" id="193462"/>
    <lineage>
        <taxon>Bacteria</taxon>
        <taxon>Bacillati</taxon>
        <taxon>Actinomycetota</taxon>
        <taxon>Actinomycetes</taxon>
        <taxon>Kitasatosporales</taxon>
        <taxon>Streptomycetaceae</taxon>
        <taxon>Streptomyces</taxon>
    </lineage>
</organism>
<gene>
    <name evidence="5" type="ORF">OG442_04070</name>
</gene>
<keyword evidence="2" id="KW-0804">Transcription</keyword>
<dbReference type="RefSeq" id="WP_329074424.1">
    <property type="nucleotide sequence ID" value="NZ_CP108849.2"/>
</dbReference>
<dbReference type="Pfam" id="PF13490">
    <property type="entry name" value="zf-HC2"/>
    <property type="match status" value="1"/>
</dbReference>
<evidence type="ECO:0000313" key="5">
    <source>
        <dbReference type="EMBL" id="WUX50782.1"/>
    </source>
</evidence>
<sequence length="223" mass="23465">MRTPEIHRDVGAYALGVLDTADAFRFEDHLMDCPHCALLLGDFDGVRSQLDEYTRRTPARVAPFVSAGPELLHRMLEGTAARRRVSRRRRVALVAAAVVIAVGGPFAIVDAQRGGGSAGGPAAERWTATDRRTGTAAVVTAAERGWGTDVALELSKSAAAGVCALVAVGRDGSEETVMTWTGAGDGGGPVVTWGGAALRLGEIDRFEVRTAEGHRLMTVRGTT</sequence>
<keyword evidence="3" id="KW-0812">Transmembrane</keyword>